<sequence length="86" mass="9067">MHLEVGTSIMLLNLPETRSALSFAGGGGANARDENHATLDELDNLDDTNDGLFSLRGDGASVGKTDCANQQTSILKVKVLLSLQSH</sequence>
<dbReference type="Gramene" id="rna-AYBTSS11_LOCUS11219">
    <property type="protein sequence ID" value="CAJ1943181.1"/>
    <property type="gene ID" value="gene-AYBTSS11_LOCUS11219"/>
</dbReference>
<name>A0AA86SD62_9FABA</name>
<protein>
    <submittedName>
        <fullName evidence="1">Uncharacterized protein</fullName>
    </submittedName>
</protein>
<gene>
    <name evidence="1" type="ORF">AYBTSS11_LOCUS11219</name>
</gene>
<dbReference type="EMBL" id="OY731400">
    <property type="protein sequence ID" value="CAJ1943181.1"/>
    <property type="molecule type" value="Genomic_DNA"/>
</dbReference>
<reference evidence="1" key="1">
    <citation type="submission" date="2023-10" db="EMBL/GenBank/DDBJ databases">
        <authorList>
            <person name="Domelevo Entfellner J.-B."/>
        </authorList>
    </citation>
    <scope>NUCLEOTIDE SEQUENCE</scope>
</reference>
<dbReference type="AlphaFoldDB" id="A0AA86SD62"/>
<evidence type="ECO:0000313" key="2">
    <source>
        <dbReference type="Proteomes" id="UP001189624"/>
    </source>
</evidence>
<proteinExistence type="predicted"/>
<organism evidence="1 2">
    <name type="scientific">Sphenostylis stenocarpa</name>
    <dbReference type="NCBI Taxonomy" id="92480"/>
    <lineage>
        <taxon>Eukaryota</taxon>
        <taxon>Viridiplantae</taxon>
        <taxon>Streptophyta</taxon>
        <taxon>Embryophyta</taxon>
        <taxon>Tracheophyta</taxon>
        <taxon>Spermatophyta</taxon>
        <taxon>Magnoliopsida</taxon>
        <taxon>eudicotyledons</taxon>
        <taxon>Gunneridae</taxon>
        <taxon>Pentapetalae</taxon>
        <taxon>rosids</taxon>
        <taxon>fabids</taxon>
        <taxon>Fabales</taxon>
        <taxon>Fabaceae</taxon>
        <taxon>Papilionoideae</taxon>
        <taxon>50 kb inversion clade</taxon>
        <taxon>NPAAA clade</taxon>
        <taxon>indigoferoid/millettioid clade</taxon>
        <taxon>Phaseoleae</taxon>
        <taxon>Sphenostylis</taxon>
    </lineage>
</organism>
<dbReference type="Proteomes" id="UP001189624">
    <property type="component" value="Chromosome 3"/>
</dbReference>
<evidence type="ECO:0000313" key="1">
    <source>
        <dbReference type="EMBL" id="CAJ1943181.1"/>
    </source>
</evidence>
<accession>A0AA86SD62</accession>
<keyword evidence="2" id="KW-1185">Reference proteome</keyword>